<keyword evidence="3" id="KW-1185">Reference proteome</keyword>
<evidence type="ECO:0000313" key="3">
    <source>
        <dbReference type="Proteomes" id="UP000587527"/>
    </source>
</evidence>
<keyword evidence="1" id="KW-0812">Transmembrane</keyword>
<evidence type="ECO:0000313" key="2">
    <source>
        <dbReference type="EMBL" id="MBB5867053.1"/>
    </source>
</evidence>
<accession>A0A841BJ28</accession>
<dbReference type="Pfam" id="PF14329">
    <property type="entry name" value="DUF4386"/>
    <property type="match status" value="1"/>
</dbReference>
<keyword evidence="1" id="KW-0472">Membrane</keyword>
<organism evidence="2 3">
    <name type="scientific">Allocatelliglobosispora scoriae</name>
    <dbReference type="NCBI Taxonomy" id="643052"/>
    <lineage>
        <taxon>Bacteria</taxon>
        <taxon>Bacillati</taxon>
        <taxon>Actinomycetota</taxon>
        <taxon>Actinomycetes</taxon>
        <taxon>Micromonosporales</taxon>
        <taxon>Micromonosporaceae</taxon>
        <taxon>Allocatelliglobosispora</taxon>
    </lineage>
</organism>
<keyword evidence="1" id="KW-1133">Transmembrane helix</keyword>
<evidence type="ECO:0000256" key="1">
    <source>
        <dbReference type="SAM" id="Phobius"/>
    </source>
</evidence>
<protein>
    <recommendedName>
        <fullName evidence="4">DUF4386 family protein</fullName>
    </recommendedName>
</protein>
<feature type="transmembrane region" description="Helical" evidence="1">
    <location>
        <begin position="97"/>
        <end position="117"/>
    </location>
</feature>
<comment type="caution">
    <text evidence="2">The sequence shown here is derived from an EMBL/GenBank/DDBJ whole genome shotgun (WGS) entry which is preliminary data.</text>
</comment>
<feature type="transmembrane region" description="Helical" evidence="1">
    <location>
        <begin position="63"/>
        <end position="85"/>
    </location>
</feature>
<feature type="transmembrane region" description="Helical" evidence="1">
    <location>
        <begin position="155"/>
        <end position="173"/>
    </location>
</feature>
<dbReference type="Proteomes" id="UP000587527">
    <property type="component" value="Unassembled WGS sequence"/>
</dbReference>
<proteinExistence type="predicted"/>
<evidence type="ECO:0008006" key="4">
    <source>
        <dbReference type="Google" id="ProtNLM"/>
    </source>
</evidence>
<name>A0A841BJ28_9ACTN</name>
<reference evidence="2 3" key="1">
    <citation type="submission" date="2020-08" db="EMBL/GenBank/DDBJ databases">
        <title>Sequencing the genomes of 1000 actinobacteria strains.</title>
        <authorList>
            <person name="Klenk H.-P."/>
        </authorList>
    </citation>
    <scope>NUCLEOTIDE SEQUENCE [LARGE SCALE GENOMIC DNA]</scope>
    <source>
        <strain evidence="2 3">DSM 45362</strain>
    </source>
</reference>
<dbReference type="EMBL" id="JACHMN010000001">
    <property type="protein sequence ID" value="MBB5867053.1"/>
    <property type="molecule type" value="Genomic_DNA"/>
</dbReference>
<feature type="transmembrane region" description="Helical" evidence="1">
    <location>
        <begin position="206"/>
        <end position="227"/>
    </location>
</feature>
<feature type="transmembrane region" description="Helical" evidence="1">
    <location>
        <begin position="12"/>
        <end position="35"/>
    </location>
</feature>
<feature type="transmembrane region" description="Helical" evidence="1">
    <location>
        <begin position="180"/>
        <end position="200"/>
    </location>
</feature>
<sequence length="232" mass="23472">MSTTPLSPPRRWPAALFIAEGLLIAVPLVVLGQAVNWPAGLGDPASVTLPLVAAHETGLRAGYLAYLAYSLLFLPVIAVAVGTFAGPAERRHPAARIAVLLAGLSALARAVGILRWLTAMPVLAASWAGADPAMRAVIAVQFGVLNDFGGGIGELLGVAAFGSAAVACATIAIRAAVPAWLTWLGAATAVLAAVPLVELAGVDAGALTSVGVTAVQIWLLALAAVVWRGARR</sequence>
<dbReference type="AlphaFoldDB" id="A0A841BJ28"/>
<gene>
    <name evidence="2" type="ORF">F4553_000432</name>
</gene>
<dbReference type="RefSeq" id="WP_184831340.1">
    <property type="nucleotide sequence ID" value="NZ_JACHMN010000001.1"/>
</dbReference>
<dbReference type="InterPro" id="IPR025495">
    <property type="entry name" value="DUF4386"/>
</dbReference>